<reference evidence="1" key="1">
    <citation type="journal article" date="2020" name="Nature">
        <title>Giant virus diversity and host interactions through global metagenomics.</title>
        <authorList>
            <person name="Schulz F."/>
            <person name="Roux S."/>
            <person name="Paez-Espino D."/>
            <person name="Jungbluth S."/>
            <person name="Walsh D.A."/>
            <person name="Denef V.J."/>
            <person name="McMahon K.D."/>
            <person name="Konstantinidis K.T."/>
            <person name="Eloe-Fadrosh E.A."/>
            <person name="Kyrpides N.C."/>
            <person name="Woyke T."/>
        </authorList>
    </citation>
    <scope>NUCLEOTIDE SEQUENCE</scope>
    <source>
        <strain evidence="1">GVMAG-M-3300025727-45</strain>
    </source>
</reference>
<organism evidence="1">
    <name type="scientific">viral metagenome</name>
    <dbReference type="NCBI Taxonomy" id="1070528"/>
    <lineage>
        <taxon>unclassified sequences</taxon>
        <taxon>metagenomes</taxon>
        <taxon>organismal metagenomes</taxon>
    </lineage>
</organism>
<name>A0A6C0J222_9ZZZZ</name>
<dbReference type="AlphaFoldDB" id="A0A6C0J222"/>
<evidence type="ECO:0000313" key="1">
    <source>
        <dbReference type="EMBL" id="QHT99724.1"/>
    </source>
</evidence>
<protein>
    <submittedName>
        <fullName evidence="1">Uncharacterized protein</fullName>
    </submittedName>
</protein>
<accession>A0A6C0J222</accession>
<sequence length="197" mass="23351">MTQKYGNNTNGNAWMRDFNTQYPIDVGDITFPTIEYYLQYKRYIYIMGISNATLALSALKKTKTYFKMLDAINTKNNPAYIDTGMLDENTLQEVYNNLYHDYIYARFLKAQQYPVIKKNLMNMYKDTKVNPNPQEFLYCDFEEHSPSKDKLKISLMHITCVSKEFKTRGNQDDPWAIVYNMFTVDHKDDLQKKKEEN</sequence>
<dbReference type="EMBL" id="MN740313">
    <property type="protein sequence ID" value="QHT99724.1"/>
    <property type="molecule type" value="Genomic_DNA"/>
</dbReference>
<proteinExistence type="predicted"/>